<proteinExistence type="predicted"/>
<dbReference type="SMART" id="SM00184">
    <property type="entry name" value="RING"/>
    <property type="match status" value="1"/>
</dbReference>
<dbReference type="PANTHER" id="PTHR23041">
    <property type="entry name" value="RING FINGER DOMAIN-CONTAINING"/>
    <property type="match status" value="1"/>
</dbReference>
<evidence type="ECO:0000256" key="3">
    <source>
        <dbReference type="ARBA" id="ARBA00022833"/>
    </source>
</evidence>
<evidence type="ECO:0000313" key="7">
    <source>
        <dbReference type="EMBL" id="KAH7143971.1"/>
    </source>
</evidence>
<evidence type="ECO:0000313" key="8">
    <source>
        <dbReference type="Proteomes" id="UP000738349"/>
    </source>
</evidence>
<dbReference type="InterPro" id="IPR017907">
    <property type="entry name" value="Znf_RING_CS"/>
</dbReference>
<keyword evidence="2 4" id="KW-0863">Zinc-finger</keyword>
<evidence type="ECO:0000256" key="5">
    <source>
        <dbReference type="SAM" id="MobiDB-lite"/>
    </source>
</evidence>
<name>A0A9P9J0W9_9HYPO</name>
<keyword evidence="1" id="KW-0479">Metal-binding</keyword>
<dbReference type="InterPro" id="IPR047134">
    <property type="entry name" value="RNF4"/>
</dbReference>
<evidence type="ECO:0000259" key="6">
    <source>
        <dbReference type="PROSITE" id="PS50089"/>
    </source>
</evidence>
<dbReference type="InterPro" id="IPR001841">
    <property type="entry name" value="Znf_RING"/>
</dbReference>
<dbReference type="PANTHER" id="PTHR23041:SF78">
    <property type="entry name" value="E3 UBIQUITIN-PROTEIN LIGASE RNF4"/>
    <property type="match status" value="1"/>
</dbReference>
<dbReference type="PROSITE" id="PS50089">
    <property type="entry name" value="ZF_RING_2"/>
    <property type="match status" value="1"/>
</dbReference>
<dbReference type="AlphaFoldDB" id="A0A9P9J0W9"/>
<feature type="compositionally biased region" description="Polar residues" evidence="5">
    <location>
        <begin position="56"/>
        <end position="85"/>
    </location>
</feature>
<keyword evidence="8" id="KW-1185">Reference proteome</keyword>
<keyword evidence="3" id="KW-0862">Zinc</keyword>
<reference evidence="7" key="1">
    <citation type="journal article" date="2021" name="Nat. Commun.">
        <title>Genetic determinants of endophytism in the Arabidopsis root mycobiome.</title>
        <authorList>
            <person name="Mesny F."/>
            <person name="Miyauchi S."/>
            <person name="Thiergart T."/>
            <person name="Pickel B."/>
            <person name="Atanasova L."/>
            <person name="Karlsson M."/>
            <person name="Huettel B."/>
            <person name="Barry K.W."/>
            <person name="Haridas S."/>
            <person name="Chen C."/>
            <person name="Bauer D."/>
            <person name="Andreopoulos W."/>
            <person name="Pangilinan J."/>
            <person name="LaButti K."/>
            <person name="Riley R."/>
            <person name="Lipzen A."/>
            <person name="Clum A."/>
            <person name="Drula E."/>
            <person name="Henrissat B."/>
            <person name="Kohler A."/>
            <person name="Grigoriev I.V."/>
            <person name="Martin F.M."/>
            <person name="Hacquard S."/>
        </authorList>
    </citation>
    <scope>NUCLEOTIDE SEQUENCE</scope>
    <source>
        <strain evidence="7">MPI-CAGE-AT-0147</strain>
    </source>
</reference>
<dbReference type="GO" id="GO:0008270">
    <property type="term" value="F:zinc ion binding"/>
    <property type="evidence" value="ECO:0007669"/>
    <property type="project" value="UniProtKB-KW"/>
</dbReference>
<feature type="compositionally biased region" description="Polar residues" evidence="5">
    <location>
        <begin position="1"/>
        <end position="12"/>
    </location>
</feature>
<feature type="compositionally biased region" description="Low complexity" evidence="5">
    <location>
        <begin position="14"/>
        <end position="37"/>
    </location>
</feature>
<dbReference type="EMBL" id="JAGMUV010000009">
    <property type="protein sequence ID" value="KAH7143971.1"/>
    <property type="molecule type" value="Genomic_DNA"/>
</dbReference>
<feature type="domain" description="RING-type" evidence="6">
    <location>
        <begin position="366"/>
        <end position="407"/>
    </location>
</feature>
<comment type="caution">
    <text evidence="7">The sequence shown here is derived from an EMBL/GenBank/DDBJ whole genome shotgun (WGS) entry which is preliminary data.</text>
</comment>
<evidence type="ECO:0000256" key="4">
    <source>
        <dbReference type="PROSITE-ProRule" id="PRU00175"/>
    </source>
</evidence>
<evidence type="ECO:0000256" key="1">
    <source>
        <dbReference type="ARBA" id="ARBA00022723"/>
    </source>
</evidence>
<protein>
    <recommendedName>
        <fullName evidence="6">RING-type domain-containing protein</fullName>
    </recommendedName>
</protein>
<evidence type="ECO:0000256" key="2">
    <source>
        <dbReference type="ARBA" id="ARBA00022771"/>
    </source>
</evidence>
<organism evidence="7 8">
    <name type="scientific">Dactylonectria macrodidyma</name>
    <dbReference type="NCBI Taxonomy" id="307937"/>
    <lineage>
        <taxon>Eukaryota</taxon>
        <taxon>Fungi</taxon>
        <taxon>Dikarya</taxon>
        <taxon>Ascomycota</taxon>
        <taxon>Pezizomycotina</taxon>
        <taxon>Sordariomycetes</taxon>
        <taxon>Hypocreomycetidae</taxon>
        <taxon>Hypocreales</taxon>
        <taxon>Nectriaceae</taxon>
        <taxon>Dactylonectria</taxon>
    </lineage>
</organism>
<feature type="region of interest" description="Disordered" evidence="5">
    <location>
        <begin position="253"/>
        <end position="308"/>
    </location>
</feature>
<feature type="region of interest" description="Disordered" evidence="5">
    <location>
        <begin position="313"/>
        <end position="332"/>
    </location>
</feature>
<dbReference type="Gene3D" id="3.30.40.10">
    <property type="entry name" value="Zinc/RING finger domain, C3HC4 (zinc finger)"/>
    <property type="match status" value="1"/>
</dbReference>
<dbReference type="OrthoDB" id="6270329at2759"/>
<dbReference type="PROSITE" id="PS00518">
    <property type="entry name" value="ZF_RING_1"/>
    <property type="match status" value="1"/>
</dbReference>
<dbReference type="Pfam" id="PF13920">
    <property type="entry name" value="zf-C3HC4_3"/>
    <property type="match status" value="1"/>
</dbReference>
<feature type="region of interest" description="Disordered" evidence="5">
    <location>
        <begin position="1"/>
        <end position="98"/>
    </location>
</feature>
<dbReference type="Proteomes" id="UP000738349">
    <property type="component" value="Unassembled WGS sequence"/>
</dbReference>
<gene>
    <name evidence="7" type="ORF">EDB81DRAFT_514023</name>
</gene>
<feature type="region of interest" description="Disordered" evidence="5">
    <location>
        <begin position="146"/>
        <end position="213"/>
    </location>
</feature>
<feature type="compositionally biased region" description="Low complexity" evidence="5">
    <location>
        <begin position="184"/>
        <end position="200"/>
    </location>
</feature>
<dbReference type="InterPro" id="IPR013083">
    <property type="entry name" value="Znf_RING/FYVE/PHD"/>
</dbReference>
<dbReference type="SUPFAM" id="SSF57850">
    <property type="entry name" value="RING/U-box"/>
    <property type="match status" value="1"/>
</dbReference>
<accession>A0A9P9J0W9</accession>
<sequence>MASRLVSSTGQSLAPAQEQEQEQAQLQAQAQAQADAAFSGHDIRQPPLHSLPPAQPTANRSQQLPSNTTTTALNDAIPNYSTPPRNRNRPHPSFITTSSNLWHPEHVVDLWDVDNDDELLNLADPFGTSQPGSAFIDDDLSGFADVDFSSPSSYPPFTEQPAPRVQRSSQSQSQTLPLEQLEQASRPLPSAPCPSASTAPRNNPSGACILNLDFTTPQPQRSTAQLYSSTTAGESQSTLQTFDSFDETGLFDSPLSSFSDTMPEVRRRAQPAASHDALHASKRRRTSINASTQPNSRPPSRRKHGSIESKDFDDLLFEPGQPPTTPGAEARPGEFTTIDLTEANEVPEELTKPIEDKRIKLAAFQCVICMDDVNILTVTHCGHLYCAQCLHSSLHVEATKGKCPMCRQKLDMRARESYSGKTKGFWPLELKLMTATRKGKRKANTQL</sequence>